<reference evidence="3" key="1">
    <citation type="submission" date="2016-06" db="EMBL/GenBank/DDBJ databases">
        <title>Parallel loss of symbiosis genes in relatives of nitrogen-fixing non-legume Parasponia.</title>
        <authorList>
            <person name="Van Velzen R."/>
            <person name="Holmer R."/>
            <person name="Bu F."/>
            <person name="Rutten L."/>
            <person name="Van Zeijl A."/>
            <person name="Liu W."/>
            <person name="Santuari L."/>
            <person name="Cao Q."/>
            <person name="Sharma T."/>
            <person name="Shen D."/>
            <person name="Roswanjaya Y."/>
            <person name="Wardhani T."/>
            <person name="Kalhor M.S."/>
            <person name="Jansen J."/>
            <person name="Van den Hoogen J."/>
            <person name="Gungor B."/>
            <person name="Hartog M."/>
            <person name="Hontelez J."/>
            <person name="Verver J."/>
            <person name="Yang W.-C."/>
            <person name="Schijlen E."/>
            <person name="Repin R."/>
            <person name="Schilthuizen M."/>
            <person name="Schranz E."/>
            <person name="Heidstra R."/>
            <person name="Miyata K."/>
            <person name="Fedorova E."/>
            <person name="Kohlen W."/>
            <person name="Bisseling T."/>
            <person name="Smit S."/>
            <person name="Geurts R."/>
        </authorList>
    </citation>
    <scope>NUCLEOTIDE SEQUENCE [LARGE SCALE GENOMIC DNA]</scope>
    <source>
        <strain evidence="3">cv. WU1-14</strain>
    </source>
</reference>
<evidence type="ECO:0000313" key="3">
    <source>
        <dbReference type="Proteomes" id="UP000237105"/>
    </source>
</evidence>
<gene>
    <name evidence="2" type="ORF">PanWU01x14_340730</name>
</gene>
<name>A0A2P5AEC4_PARAD</name>
<protein>
    <submittedName>
        <fullName evidence="2">Uncharacterized protein</fullName>
    </submittedName>
</protein>
<accession>A0A2P5AEC4</accession>
<keyword evidence="3" id="KW-1185">Reference proteome</keyword>
<proteinExistence type="predicted"/>
<dbReference type="EMBL" id="JXTB01000638">
    <property type="protein sequence ID" value="PON34884.1"/>
    <property type="molecule type" value="Genomic_DNA"/>
</dbReference>
<feature type="region of interest" description="Disordered" evidence="1">
    <location>
        <begin position="39"/>
        <end position="61"/>
    </location>
</feature>
<dbReference type="Proteomes" id="UP000237105">
    <property type="component" value="Unassembled WGS sequence"/>
</dbReference>
<comment type="caution">
    <text evidence="2">The sequence shown here is derived from an EMBL/GenBank/DDBJ whole genome shotgun (WGS) entry which is preliminary data.</text>
</comment>
<sequence length="61" mass="7021">MLVRLALPHSTHVFIGRAFPSHEHLRLHLASFCDSCDPSSRHANPQYFRRIQPSPNLDELT</sequence>
<dbReference type="AlphaFoldDB" id="A0A2P5AEC4"/>
<organism evidence="2 3">
    <name type="scientific">Parasponia andersonii</name>
    <name type="common">Sponia andersonii</name>
    <dbReference type="NCBI Taxonomy" id="3476"/>
    <lineage>
        <taxon>Eukaryota</taxon>
        <taxon>Viridiplantae</taxon>
        <taxon>Streptophyta</taxon>
        <taxon>Embryophyta</taxon>
        <taxon>Tracheophyta</taxon>
        <taxon>Spermatophyta</taxon>
        <taxon>Magnoliopsida</taxon>
        <taxon>eudicotyledons</taxon>
        <taxon>Gunneridae</taxon>
        <taxon>Pentapetalae</taxon>
        <taxon>rosids</taxon>
        <taxon>fabids</taxon>
        <taxon>Rosales</taxon>
        <taxon>Cannabaceae</taxon>
        <taxon>Parasponia</taxon>
    </lineage>
</organism>
<evidence type="ECO:0000256" key="1">
    <source>
        <dbReference type="SAM" id="MobiDB-lite"/>
    </source>
</evidence>
<evidence type="ECO:0000313" key="2">
    <source>
        <dbReference type="EMBL" id="PON34884.1"/>
    </source>
</evidence>